<dbReference type="EMBL" id="JTJC03000002">
    <property type="protein sequence ID" value="NHC34854.1"/>
    <property type="molecule type" value="Genomic_DNA"/>
</dbReference>
<dbReference type="RefSeq" id="WP_039716648.1">
    <property type="nucleotide sequence ID" value="NZ_JTJC03000002.1"/>
</dbReference>
<reference evidence="1 2" key="1">
    <citation type="journal article" date="2015" name="Genome Announc.">
        <title>Draft Genome Sequence of the Terrestrial Cyanobacterium Scytonema millei VB511283, Isolated from Eastern India.</title>
        <authorList>
            <person name="Sen D."/>
            <person name="Chandrababunaidu M.M."/>
            <person name="Singh D."/>
            <person name="Sanghi N."/>
            <person name="Ghorai A."/>
            <person name="Mishra G.P."/>
            <person name="Madduluri M."/>
            <person name="Adhikary S.P."/>
            <person name="Tripathy S."/>
        </authorList>
    </citation>
    <scope>NUCLEOTIDE SEQUENCE [LARGE SCALE GENOMIC DNA]</scope>
    <source>
        <strain evidence="1 2">VB511283</strain>
    </source>
</reference>
<dbReference type="Proteomes" id="UP000031532">
    <property type="component" value="Unassembled WGS sequence"/>
</dbReference>
<evidence type="ECO:0000313" key="2">
    <source>
        <dbReference type="Proteomes" id="UP000031532"/>
    </source>
</evidence>
<sequence length="88" mass="10014">MGFYTVVLRQSAGYWVALCLENGIVGQGNTQENAVDKLKDAIDSFQAIYETETNIYTAPISIEELHEFLTVEDRETTSEIYELRKVYA</sequence>
<gene>
    <name evidence="1" type="ORF">QH73_0009305</name>
</gene>
<dbReference type="InterPro" id="IPR035069">
    <property type="entry name" value="TTHA1013/TTHA0281-like"/>
</dbReference>
<name>A0A9X5E486_9CYAN</name>
<comment type="caution">
    <text evidence="1">The sequence shown here is derived from an EMBL/GenBank/DDBJ whole genome shotgun (WGS) entry which is preliminary data.</text>
</comment>
<accession>A0A9X5E486</accession>
<protein>
    <submittedName>
        <fullName evidence="1">Type II toxin-antitoxin system HicB family antitoxin</fullName>
    </submittedName>
</protein>
<organism evidence="1 2">
    <name type="scientific">Scytonema millei VB511283</name>
    <dbReference type="NCBI Taxonomy" id="1245923"/>
    <lineage>
        <taxon>Bacteria</taxon>
        <taxon>Bacillati</taxon>
        <taxon>Cyanobacteriota</taxon>
        <taxon>Cyanophyceae</taxon>
        <taxon>Nostocales</taxon>
        <taxon>Scytonemataceae</taxon>
        <taxon>Scytonema</taxon>
    </lineage>
</organism>
<dbReference type="AlphaFoldDB" id="A0A9X5E486"/>
<keyword evidence="2" id="KW-1185">Reference proteome</keyword>
<evidence type="ECO:0000313" key="1">
    <source>
        <dbReference type="EMBL" id="NHC34854.1"/>
    </source>
</evidence>
<dbReference type="SUPFAM" id="SSF143100">
    <property type="entry name" value="TTHA1013/TTHA0281-like"/>
    <property type="match status" value="1"/>
</dbReference>
<proteinExistence type="predicted"/>
<dbReference type="OrthoDB" id="425860at2"/>